<keyword evidence="2" id="KW-0472">Membrane</keyword>
<dbReference type="PANTHER" id="PTHR20913:SF7">
    <property type="entry name" value="RE60063P"/>
    <property type="match status" value="1"/>
</dbReference>
<dbReference type="PANTHER" id="PTHR20913">
    <property type="entry name" value="TBC1 DOMAIN FAMILY MEMBER 20/GTPASE"/>
    <property type="match status" value="1"/>
</dbReference>
<dbReference type="Gene3D" id="1.10.8.1310">
    <property type="match status" value="1"/>
</dbReference>
<keyword evidence="5" id="KW-1185">Reference proteome</keyword>
<dbReference type="InterPro" id="IPR000195">
    <property type="entry name" value="Rab-GAP-TBC_dom"/>
</dbReference>
<dbReference type="eggNOG" id="KOG2595">
    <property type="taxonomic scope" value="Eukaryota"/>
</dbReference>
<organism evidence="4 5">
    <name type="scientific">Nematostella vectensis</name>
    <name type="common">Starlet sea anemone</name>
    <dbReference type="NCBI Taxonomy" id="45351"/>
    <lineage>
        <taxon>Eukaryota</taxon>
        <taxon>Metazoa</taxon>
        <taxon>Cnidaria</taxon>
        <taxon>Anthozoa</taxon>
        <taxon>Hexacorallia</taxon>
        <taxon>Actiniaria</taxon>
        <taxon>Edwardsiidae</taxon>
        <taxon>Nematostella</taxon>
    </lineage>
</organism>
<dbReference type="FunFam" id="1.10.8.1310:FF:000001">
    <property type="entry name" value="TBC1 domain family, member 20"/>
    <property type="match status" value="1"/>
</dbReference>
<keyword evidence="1" id="KW-0343">GTPase activation</keyword>
<sequence length="366" mass="42289">MTGLPQDPVDVQTLCNLAMSCDGLITNDLRRRVWPKLLNANSLDISVTKNKKGSSETAQFQENKYWVQVNLDVDRSHRRFPKEMRVSRRKVLQSQLTNVIMRVICKHQNLHYYQGYHDIAVTLLLVVGEDLATALLEQLSLHQLRDFMEPTMEKTNKMLSFIHPIIQEADPELEDFLIRSEVGQMFALSWLITWYGHVIQDFDTIVRLYDFFLATHPLMPVYLAAALVIHRRDDVLLGECDMAFVHHSLSKIPSDFSSRVEELITSTKYLFEKYSPEKMAKAAERHLKESMALAQHTQFLYDLSDQRPDSILRRRRQQNSQLHAYQGGQPVLRDSTNPYVKLAVWTLTASLGTVALYVLGSAKRWI</sequence>
<dbReference type="InterPro" id="IPR035969">
    <property type="entry name" value="Rab-GAP_TBC_sf"/>
</dbReference>
<protein>
    <recommendedName>
        <fullName evidence="3">Rab-GAP TBC domain-containing protein</fullName>
    </recommendedName>
</protein>
<dbReference type="HOGENOM" id="CLU_039465_1_0_1"/>
<dbReference type="PhylomeDB" id="A7RRD0"/>
<dbReference type="AlphaFoldDB" id="A7RRD0"/>
<dbReference type="GO" id="GO:0005789">
    <property type="term" value="C:endoplasmic reticulum membrane"/>
    <property type="evidence" value="ECO:0000318"/>
    <property type="project" value="GO_Central"/>
</dbReference>
<evidence type="ECO:0000256" key="1">
    <source>
        <dbReference type="ARBA" id="ARBA00022468"/>
    </source>
</evidence>
<dbReference type="SMART" id="SM00164">
    <property type="entry name" value="TBC"/>
    <property type="match status" value="1"/>
</dbReference>
<dbReference type="Pfam" id="PF00566">
    <property type="entry name" value="RabGAP-TBC"/>
    <property type="match status" value="1"/>
</dbReference>
<dbReference type="Proteomes" id="UP000001593">
    <property type="component" value="Unassembled WGS sequence"/>
</dbReference>
<keyword evidence="2" id="KW-1133">Transmembrane helix</keyword>
<dbReference type="STRING" id="45351.A7RRD0"/>
<dbReference type="GO" id="GO:0006888">
    <property type="term" value="P:endoplasmic reticulum to Golgi vesicle-mediated transport"/>
    <property type="evidence" value="ECO:0000318"/>
    <property type="project" value="GO_Central"/>
</dbReference>
<dbReference type="InParanoid" id="A7RRD0"/>
<evidence type="ECO:0000259" key="3">
    <source>
        <dbReference type="PROSITE" id="PS50086"/>
    </source>
</evidence>
<feature type="transmembrane region" description="Helical" evidence="2">
    <location>
        <begin position="342"/>
        <end position="360"/>
    </location>
</feature>
<dbReference type="InterPro" id="IPR045913">
    <property type="entry name" value="TBC20/Gyp8-like"/>
</dbReference>
<proteinExistence type="predicted"/>
<evidence type="ECO:0000313" key="4">
    <source>
        <dbReference type="EMBL" id="EDO45992.1"/>
    </source>
</evidence>
<keyword evidence="2" id="KW-0812">Transmembrane</keyword>
<dbReference type="OMA" id="VYMFAQI"/>
<dbReference type="Gene3D" id="1.10.472.80">
    <property type="entry name" value="Ypt/Rab-GAP domain of gyp1p, domain 3"/>
    <property type="match status" value="1"/>
</dbReference>
<dbReference type="SUPFAM" id="SSF47923">
    <property type="entry name" value="Ypt/Rab-GAP domain of gyp1p"/>
    <property type="match status" value="2"/>
</dbReference>
<reference evidence="4 5" key="1">
    <citation type="journal article" date="2007" name="Science">
        <title>Sea anemone genome reveals ancestral eumetazoan gene repertoire and genomic organization.</title>
        <authorList>
            <person name="Putnam N.H."/>
            <person name="Srivastava M."/>
            <person name="Hellsten U."/>
            <person name="Dirks B."/>
            <person name="Chapman J."/>
            <person name="Salamov A."/>
            <person name="Terry A."/>
            <person name="Shapiro H."/>
            <person name="Lindquist E."/>
            <person name="Kapitonov V.V."/>
            <person name="Jurka J."/>
            <person name="Genikhovich G."/>
            <person name="Grigoriev I.V."/>
            <person name="Lucas S.M."/>
            <person name="Steele R.E."/>
            <person name="Finnerty J.R."/>
            <person name="Technau U."/>
            <person name="Martindale M.Q."/>
            <person name="Rokhsar D.S."/>
        </authorList>
    </citation>
    <scope>NUCLEOTIDE SEQUENCE [LARGE SCALE GENOMIC DNA]</scope>
    <source>
        <strain evidence="5">CH2 X CH6</strain>
    </source>
</reference>
<dbReference type="EMBL" id="DS469531">
    <property type="protein sequence ID" value="EDO45992.1"/>
    <property type="molecule type" value="Genomic_DNA"/>
</dbReference>
<evidence type="ECO:0000256" key="2">
    <source>
        <dbReference type="SAM" id="Phobius"/>
    </source>
</evidence>
<dbReference type="GO" id="GO:0005096">
    <property type="term" value="F:GTPase activator activity"/>
    <property type="evidence" value="ECO:0000318"/>
    <property type="project" value="GO_Central"/>
</dbReference>
<name>A7RRD0_NEMVE</name>
<dbReference type="FunCoup" id="A7RRD0">
    <property type="interactions" value="672"/>
</dbReference>
<evidence type="ECO:0000313" key="5">
    <source>
        <dbReference type="Proteomes" id="UP000001593"/>
    </source>
</evidence>
<feature type="domain" description="Rab-GAP TBC" evidence="3">
    <location>
        <begin position="24"/>
        <end position="216"/>
    </location>
</feature>
<dbReference type="PROSITE" id="PS50086">
    <property type="entry name" value="TBC_RABGAP"/>
    <property type="match status" value="1"/>
</dbReference>
<gene>
    <name evidence="4" type="ORF">NEMVEDRAFT_v1g240139</name>
</gene>
<accession>A7RRD0</accession>